<dbReference type="InterPro" id="IPR006047">
    <property type="entry name" value="GH13_cat_dom"/>
</dbReference>
<dbReference type="PRINTS" id="PR00110">
    <property type="entry name" value="ALPHAAMYLASE"/>
</dbReference>
<comment type="similarity">
    <text evidence="1 2">Belongs to the glycosyl hydrolase 13 family.</text>
</comment>
<dbReference type="PANTHER" id="PTHR10357:SF219">
    <property type="entry name" value="MALTOSE ALPHA-D-GLUCOSYLTRANSFERASE"/>
    <property type="match status" value="1"/>
</dbReference>
<dbReference type="GO" id="GO:0005975">
    <property type="term" value="P:carbohydrate metabolic process"/>
    <property type="evidence" value="ECO:0007669"/>
    <property type="project" value="InterPro"/>
</dbReference>
<accession>A0A955RI49</accession>
<dbReference type="SUPFAM" id="SSF51445">
    <property type="entry name" value="(Trans)glycosidases"/>
    <property type="match status" value="1"/>
</dbReference>
<evidence type="ECO:0000259" key="4">
    <source>
        <dbReference type="SMART" id="SM00642"/>
    </source>
</evidence>
<evidence type="ECO:0000256" key="1">
    <source>
        <dbReference type="ARBA" id="ARBA00008061"/>
    </source>
</evidence>
<dbReference type="Gene3D" id="3.90.400.10">
    <property type="entry name" value="Oligo-1,6-glucosidase, Domain 2"/>
    <property type="match status" value="1"/>
</dbReference>
<evidence type="ECO:0000256" key="3">
    <source>
        <dbReference type="RuleBase" id="RU361134"/>
    </source>
</evidence>
<dbReference type="PANTHER" id="PTHR10357">
    <property type="entry name" value="ALPHA-AMYLASE FAMILY MEMBER"/>
    <property type="match status" value="1"/>
</dbReference>
<dbReference type="EMBL" id="JAGQLG010000087">
    <property type="protein sequence ID" value="MCA9382228.1"/>
    <property type="molecule type" value="Genomic_DNA"/>
</dbReference>
<evidence type="ECO:0000313" key="5">
    <source>
        <dbReference type="EMBL" id="MCA9382228.1"/>
    </source>
</evidence>
<dbReference type="InterPro" id="IPR006046">
    <property type="entry name" value="Alpha_amylase"/>
</dbReference>
<dbReference type="AlphaFoldDB" id="A0A955RI49"/>
<dbReference type="GO" id="GO:0004556">
    <property type="term" value="F:alpha-amylase activity"/>
    <property type="evidence" value="ECO:0007669"/>
    <property type="project" value="UniProtKB-UniRule"/>
</dbReference>
<feature type="domain" description="Glycosyl hydrolase family 13 catalytic" evidence="4">
    <location>
        <begin position="14"/>
        <end position="419"/>
    </location>
</feature>
<dbReference type="EC" id="3.2.1.1" evidence="3"/>
<dbReference type="Proteomes" id="UP000782843">
    <property type="component" value="Unassembled WGS sequence"/>
</dbReference>
<evidence type="ECO:0000313" key="6">
    <source>
        <dbReference type="Proteomes" id="UP000782843"/>
    </source>
</evidence>
<dbReference type="InterPro" id="IPR045857">
    <property type="entry name" value="O16G_dom_2"/>
</dbReference>
<gene>
    <name evidence="5" type="ORF">KC660_02360</name>
</gene>
<dbReference type="SMART" id="SM00642">
    <property type="entry name" value="Aamy"/>
    <property type="match status" value="1"/>
</dbReference>
<organism evidence="5 6">
    <name type="scientific">Candidatus Dojkabacteria bacterium</name>
    <dbReference type="NCBI Taxonomy" id="2099670"/>
    <lineage>
        <taxon>Bacteria</taxon>
        <taxon>Candidatus Dojkabacteria</taxon>
    </lineage>
</organism>
<dbReference type="Pfam" id="PF00128">
    <property type="entry name" value="Alpha-amylase"/>
    <property type="match status" value="1"/>
</dbReference>
<keyword evidence="3" id="KW-0119">Carbohydrate metabolism</keyword>
<name>A0A955RI49_9BACT</name>
<protein>
    <recommendedName>
        <fullName evidence="3">Alpha-amylase</fullName>
        <ecNumber evidence="3">3.2.1.1</ecNumber>
    </recommendedName>
</protein>
<keyword evidence="3" id="KW-0326">Glycosidase</keyword>
<comment type="caution">
    <text evidence="5">The sequence shown here is derived from an EMBL/GenBank/DDBJ whole genome shotgun (WGS) entry which is preliminary data.</text>
</comment>
<proteinExistence type="inferred from homology"/>
<reference evidence="5" key="1">
    <citation type="submission" date="2020-04" db="EMBL/GenBank/DDBJ databases">
        <authorList>
            <person name="Zhang T."/>
        </authorList>
    </citation>
    <scope>NUCLEOTIDE SEQUENCE</scope>
    <source>
        <strain evidence="5">HKST-UBA10</strain>
    </source>
</reference>
<dbReference type="InterPro" id="IPR017853">
    <property type="entry name" value="GH"/>
</dbReference>
<evidence type="ECO:0000256" key="2">
    <source>
        <dbReference type="RuleBase" id="RU003615"/>
    </source>
</evidence>
<reference evidence="5" key="2">
    <citation type="journal article" date="2021" name="Microbiome">
        <title>Successional dynamics and alternative stable states in a saline activated sludge microbial community over 9 years.</title>
        <authorList>
            <person name="Wang Y."/>
            <person name="Ye J."/>
            <person name="Ju F."/>
            <person name="Liu L."/>
            <person name="Boyd J.A."/>
            <person name="Deng Y."/>
            <person name="Parks D.H."/>
            <person name="Jiang X."/>
            <person name="Yin X."/>
            <person name="Woodcroft B.J."/>
            <person name="Tyson G.W."/>
            <person name="Hugenholtz P."/>
            <person name="Polz M.F."/>
            <person name="Zhang T."/>
        </authorList>
    </citation>
    <scope>NUCLEOTIDE SEQUENCE</scope>
    <source>
        <strain evidence="5">HKST-UBA10</strain>
    </source>
</reference>
<sequence length="419" mass="49037">MASNKWWKDAIIYELYIDKFADDLKGLTRKLDYLSNLGVNCIWILPHYPSPMVDDGYDISDYKSVRENLGTVEDFQEFLDKAHLKGIRVITDLVLNHTSSKHPWFIEASSSKDNPKRDYYLWSDDKEKYKEGMNAFPQIKPENWIFNAAANDYYYATFYPEQPDLNWDNKEVVSEMLEVMKFWLDMGVDGFRLDAIPHMIKVDGTDCYNQPKVHELVKEIRKFIDSNYSDRILLAEAYGFAKDVKKYFGNDDECRMAFNFNLMNYIYLALAKGDDEIARKVAEETFDIPEDCQWATFLRNHDELALSFLPEDDVNTVLDYVDPERKFMFRSGDTSVRLATAMQNDKTRILKAFELLLTLPGSPVIYYGSELGMQNENISPPPLDTRRYVRGKIDWNEAEKQMKDEDSIYNGVKRMIVKR</sequence>
<dbReference type="GO" id="GO:0043169">
    <property type="term" value="F:cation binding"/>
    <property type="evidence" value="ECO:0007669"/>
    <property type="project" value="InterPro"/>
</dbReference>
<dbReference type="Gene3D" id="3.20.20.80">
    <property type="entry name" value="Glycosidases"/>
    <property type="match status" value="1"/>
</dbReference>
<keyword evidence="3" id="KW-0378">Hydrolase</keyword>
<comment type="catalytic activity">
    <reaction evidence="3">
        <text>Endohydrolysis of (1-&gt;4)-alpha-D-glucosidic linkages in polysaccharides containing three or more (1-&gt;4)-alpha-linked D-glucose units.</text>
        <dbReference type="EC" id="3.2.1.1"/>
    </reaction>
</comment>